<comment type="pathway">
    <text evidence="1">Protein modification; protein ubiquitination.</text>
</comment>
<gene>
    <name evidence="6" type="ORF">THAPSDRAFT_3770</name>
</gene>
<keyword evidence="7" id="KW-1185">Reference proteome</keyword>
<feature type="region of interest" description="Disordered" evidence="4">
    <location>
        <begin position="66"/>
        <end position="128"/>
    </location>
</feature>
<organism evidence="6 7">
    <name type="scientific">Thalassiosira pseudonana</name>
    <name type="common">Marine diatom</name>
    <name type="synonym">Cyclotella nana</name>
    <dbReference type="NCBI Taxonomy" id="35128"/>
    <lineage>
        <taxon>Eukaryota</taxon>
        <taxon>Sar</taxon>
        <taxon>Stramenopiles</taxon>
        <taxon>Ochrophyta</taxon>
        <taxon>Bacillariophyta</taxon>
        <taxon>Coscinodiscophyceae</taxon>
        <taxon>Thalassiosirophycidae</taxon>
        <taxon>Thalassiosirales</taxon>
        <taxon>Thalassiosiraceae</taxon>
        <taxon>Thalassiosira</taxon>
    </lineage>
</organism>
<feature type="compositionally biased region" description="Low complexity" evidence="4">
    <location>
        <begin position="67"/>
        <end position="77"/>
    </location>
</feature>
<protein>
    <submittedName>
        <fullName evidence="6">Uncharacterized protein</fullName>
    </submittedName>
</protein>
<proteinExistence type="predicted"/>
<evidence type="ECO:0000256" key="3">
    <source>
        <dbReference type="SAM" id="Coils"/>
    </source>
</evidence>
<dbReference type="eggNOG" id="ENOG502RRCA">
    <property type="taxonomic scope" value="Eukaryota"/>
</dbReference>
<dbReference type="GO" id="GO:0016567">
    <property type="term" value="P:protein ubiquitination"/>
    <property type="evidence" value="ECO:0007669"/>
    <property type="project" value="UniProtKB-UniPathway"/>
</dbReference>
<dbReference type="PaxDb" id="35128-Thaps3770"/>
<evidence type="ECO:0000313" key="7">
    <source>
        <dbReference type="Proteomes" id="UP000001449"/>
    </source>
</evidence>
<dbReference type="Proteomes" id="UP000001449">
    <property type="component" value="Chromosome 3"/>
</dbReference>
<dbReference type="InParanoid" id="B8BYQ6"/>
<sequence>MMATNSTTLGIVAFTLVATLADGFVNQLLSGSSPMVVSVSPAPFHANSIQPSTTFKRLQMVSFPEDSMSSSSSSSSSNYEKQSRQNNSPIEEDEQPPSSLSSSASPSDFTSDQYERNDGAFPLPDDMSVPKTRQLRWEREKLVLSKFANGDELFDLRHEVASLRKELAETRKLMDGASKKKGDDAVALRGLKRRVKEIEDKILRVSGRDAEFAYAVLLERVEKAESEGDKEKAKKIRKEAEEARACIPQLNMHGLWVGKYGENGYEMVNITYSGDTLVATKVTGDQNVPRGEISFTANLSPRAQFQTMSGLEPIELNARAARQWGKRYLPRHVGKGQVASEGYQNAQWMDGQLILVGRFFSFAWVPIGHQVFFGRPSAELTLKMLREHQEEEMMKDHVAVMREEATHMMDETYWSERENNYFEQEGCFE</sequence>
<feature type="compositionally biased region" description="Polar residues" evidence="4">
    <location>
        <begin position="78"/>
        <end position="89"/>
    </location>
</feature>
<evidence type="ECO:0000256" key="5">
    <source>
        <dbReference type="SAM" id="SignalP"/>
    </source>
</evidence>
<feature type="compositionally biased region" description="Low complexity" evidence="4">
    <location>
        <begin position="96"/>
        <end position="107"/>
    </location>
</feature>
<keyword evidence="5" id="KW-0732">Signal</keyword>
<dbReference type="PANTHER" id="PTHR10706:SF130">
    <property type="entry name" value="F-BOX ONLY PROTEIN 31"/>
    <property type="match status" value="1"/>
</dbReference>
<dbReference type="InterPro" id="IPR045048">
    <property type="entry name" value="FBXO31/39"/>
</dbReference>
<dbReference type="PANTHER" id="PTHR10706">
    <property type="entry name" value="F-BOX FAMILY PROTEIN"/>
    <property type="match status" value="1"/>
</dbReference>
<accession>B8BYQ6</accession>
<dbReference type="UniPathway" id="UPA00143"/>
<evidence type="ECO:0000256" key="4">
    <source>
        <dbReference type="SAM" id="MobiDB-lite"/>
    </source>
</evidence>
<dbReference type="Pfam" id="PF12014">
    <property type="entry name" value="Cyclin_D1_bind"/>
    <property type="match status" value="1"/>
</dbReference>
<name>B8BYQ6_THAPS</name>
<dbReference type="HOGENOM" id="CLU_664751_0_0_1"/>
<dbReference type="OMA" id="HQVFFGR"/>
<feature type="chain" id="PRO_5002869176" evidence="5">
    <location>
        <begin position="24"/>
        <end position="429"/>
    </location>
</feature>
<dbReference type="RefSeq" id="XP_002288494.1">
    <property type="nucleotide sequence ID" value="XM_002288458.1"/>
</dbReference>
<dbReference type="KEGG" id="tps:THAPSDRAFT_3770"/>
<evidence type="ECO:0000313" key="6">
    <source>
        <dbReference type="EMBL" id="EED93930.1"/>
    </source>
</evidence>
<feature type="coiled-coil region" evidence="3">
    <location>
        <begin position="153"/>
        <end position="243"/>
    </location>
</feature>
<dbReference type="GeneID" id="7445323"/>
<keyword evidence="3" id="KW-0175">Coiled coil</keyword>
<evidence type="ECO:0000256" key="2">
    <source>
        <dbReference type="ARBA" id="ARBA00022786"/>
    </source>
</evidence>
<keyword evidence="2" id="KW-0833">Ubl conjugation pathway</keyword>
<dbReference type="EMBL" id="CM000640">
    <property type="protein sequence ID" value="EED93930.1"/>
    <property type="molecule type" value="Genomic_DNA"/>
</dbReference>
<dbReference type="AlphaFoldDB" id="B8BYQ6"/>
<reference evidence="6 7" key="2">
    <citation type="journal article" date="2008" name="Nature">
        <title>The Phaeodactylum genome reveals the evolutionary history of diatom genomes.</title>
        <authorList>
            <person name="Bowler C."/>
            <person name="Allen A.E."/>
            <person name="Badger J.H."/>
            <person name="Grimwood J."/>
            <person name="Jabbari K."/>
            <person name="Kuo A."/>
            <person name="Maheswari U."/>
            <person name="Martens C."/>
            <person name="Maumus F."/>
            <person name="Otillar R.P."/>
            <person name="Rayko E."/>
            <person name="Salamov A."/>
            <person name="Vandepoele K."/>
            <person name="Beszteri B."/>
            <person name="Gruber A."/>
            <person name="Heijde M."/>
            <person name="Katinka M."/>
            <person name="Mock T."/>
            <person name="Valentin K."/>
            <person name="Verret F."/>
            <person name="Berges J.A."/>
            <person name="Brownlee C."/>
            <person name="Cadoret J.P."/>
            <person name="Chiovitti A."/>
            <person name="Choi C.J."/>
            <person name="Coesel S."/>
            <person name="De Martino A."/>
            <person name="Detter J.C."/>
            <person name="Durkin C."/>
            <person name="Falciatore A."/>
            <person name="Fournet J."/>
            <person name="Haruta M."/>
            <person name="Huysman M.J."/>
            <person name="Jenkins B.D."/>
            <person name="Jiroutova K."/>
            <person name="Jorgensen R.E."/>
            <person name="Joubert Y."/>
            <person name="Kaplan A."/>
            <person name="Kroger N."/>
            <person name="Kroth P.G."/>
            <person name="La Roche J."/>
            <person name="Lindquist E."/>
            <person name="Lommer M."/>
            <person name="Martin-Jezequel V."/>
            <person name="Lopez P.J."/>
            <person name="Lucas S."/>
            <person name="Mangogna M."/>
            <person name="McGinnis K."/>
            <person name="Medlin L.K."/>
            <person name="Montsant A."/>
            <person name="Oudot-Le Secq M.P."/>
            <person name="Napoli C."/>
            <person name="Obornik M."/>
            <person name="Parker M.S."/>
            <person name="Petit J.L."/>
            <person name="Porcel B.M."/>
            <person name="Poulsen N."/>
            <person name="Robison M."/>
            <person name="Rychlewski L."/>
            <person name="Rynearson T.A."/>
            <person name="Schmutz J."/>
            <person name="Shapiro H."/>
            <person name="Siaut M."/>
            <person name="Stanley M."/>
            <person name="Sussman M.R."/>
            <person name="Taylor A.R."/>
            <person name="Vardi A."/>
            <person name="von Dassow P."/>
            <person name="Vyverman W."/>
            <person name="Willis A."/>
            <person name="Wyrwicz L.S."/>
            <person name="Rokhsar D.S."/>
            <person name="Weissenbach J."/>
            <person name="Armbrust E.V."/>
            <person name="Green B.R."/>
            <person name="Van de Peer Y."/>
            <person name="Grigoriev I.V."/>
        </authorList>
    </citation>
    <scope>NUCLEOTIDE SEQUENCE [LARGE SCALE GENOMIC DNA]</scope>
    <source>
        <strain evidence="6 7">CCMP1335</strain>
    </source>
</reference>
<reference evidence="6 7" key="1">
    <citation type="journal article" date="2004" name="Science">
        <title>The genome of the diatom Thalassiosira pseudonana: ecology, evolution, and metabolism.</title>
        <authorList>
            <person name="Armbrust E.V."/>
            <person name="Berges J.A."/>
            <person name="Bowler C."/>
            <person name="Green B.R."/>
            <person name="Martinez D."/>
            <person name="Putnam N.H."/>
            <person name="Zhou S."/>
            <person name="Allen A.E."/>
            <person name="Apt K.E."/>
            <person name="Bechner M."/>
            <person name="Brzezinski M.A."/>
            <person name="Chaal B.K."/>
            <person name="Chiovitti A."/>
            <person name="Davis A.K."/>
            <person name="Demarest M.S."/>
            <person name="Detter J.C."/>
            <person name="Glavina T."/>
            <person name="Goodstein D."/>
            <person name="Hadi M.Z."/>
            <person name="Hellsten U."/>
            <person name="Hildebrand M."/>
            <person name="Jenkins B.D."/>
            <person name="Jurka J."/>
            <person name="Kapitonov V.V."/>
            <person name="Kroger N."/>
            <person name="Lau W.W."/>
            <person name="Lane T.W."/>
            <person name="Larimer F.W."/>
            <person name="Lippmeier J.C."/>
            <person name="Lucas S."/>
            <person name="Medina M."/>
            <person name="Montsant A."/>
            <person name="Obornik M."/>
            <person name="Parker M.S."/>
            <person name="Palenik B."/>
            <person name="Pazour G.J."/>
            <person name="Richardson P.M."/>
            <person name="Rynearson T.A."/>
            <person name="Saito M.A."/>
            <person name="Schwartz D.C."/>
            <person name="Thamatrakoln K."/>
            <person name="Valentin K."/>
            <person name="Vardi A."/>
            <person name="Wilkerson F.P."/>
            <person name="Rokhsar D.S."/>
        </authorList>
    </citation>
    <scope>NUCLEOTIDE SEQUENCE [LARGE SCALE GENOMIC DNA]</scope>
    <source>
        <strain evidence="6 7">CCMP1335</strain>
    </source>
</reference>
<feature type="signal peptide" evidence="5">
    <location>
        <begin position="1"/>
        <end position="23"/>
    </location>
</feature>
<evidence type="ECO:0000256" key="1">
    <source>
        <dbReference type="ARBA" id="ARBA00004906"/>
    </source>
</evidence>